<evidence type="ECO:0000313" key="4">
    <source>
        <dbReference type="Proteomes" id="UP000001811"/>
    </source>
</evidence>
<organism evidence="3 4">
    <name type="scientific">Oryctolagus cuniculus</name>
    <name type="common">Rabbit</name>
    <dbReference type="NCBI Taxonomy" id="9986"/>
    <lineage>
        <taxon>Eukaryota</taxon>
        <taxon>Metazoa</taxon>
        <taxon>Chordata</taxon>
        <taxon>Craniata</taxon>
        <taxon>Vertebrata</taxon>
        <taxon>Euteleostomi</taxon>
        <taxon>Mammalia</taxon>
        <taxon>Eutheria</taxon>
        <taxon>Euarchontoglires</taxon>
        <taxon>Glires</taxon>
        <taxon>Lagomorpha</taxon>
        <taxon>Leporidae</taxon>
        <taxon>Oryctolagus</taxon>
    </lineage>
</organism>
<evidence type="ECO:0000256" key="1">
    <source>
        <dbReference type="SAM" id="MobiDB-lite"/>
    </source>
</evidence>
<protein>
    <recommendedName>
        <fullName evidence="2">Rec21/ENK19 domain-containing protein</fullName>
    </recommendedName>
</protein>
<reference evidence="3 4" key="1">
    <citation type="journal article" date="2011" name="Nature">
        <title>A high-resolution map of human evolutionary constraint using 29 mammals.</title>
        <authorList>
            <person name="Lindblad-Toh K."/>
            <person name="Garber M."/>
            <person name="Zuk O."/>
            <person name="Lin M.F."/>
            <person name="Parker B.J."/>
            <person name="Washietl S."/>
            <person name="Kheradpour P."/>
            <person name="Ernst J."/>
            <person name="Jordan G."/>
            <person name="Mauceli E."/>
            <person name="Ward L.D."/>
            <person name="Lowe C.B."/>
            <person name="Holloway A.K."/>
            <person name="Clamp M."/>
            <person name="Gnerre S."/>
            <person name="Alfoldi J."/>
            <person name="Beal K."/>
            <person name="Chang J."/>
            <person name="Clawson H."/>
            <person name="Cuff J."/>
            <person name="Di Palma F."/>
            <person name="Fitzgerald S."/>
            <person name="Flicek P."/>
            <person name="Guttman M."/>
            <person name="Hubisz M.J."/>
            <person name="Jaffe D.B."/>
            <person name="Jungreis I."/>
            <person name="Kent W.J."/>
            <person name="Kostka D."/>
            <person name="Lara M."/>
            <person name="Martins A.L."/>
            <person name="Massingham T."/>
            <person name="Moltke I."/>
            <person name="Raney B.J."/>
            <person name="Rasmussen M.D."/>
            <person name="Robinson J."/>
            <person name="Stark A."/>
            <person name="Vilella A.J."/>
            <person name="Wen J."/>
            <person name="Xie X."/>
            <person name="Zody M.C."/>
            <person name="Baldwin J."/>
            <person name="Bloom T."/>
            <person name="Chin C.W."/>
            <person name="Heiman D."/>
            <person name="Nicol R."/>
            <person name="Nusbaum C."/>
            <person name="Young S."/>
            <person name="Wilkinson J."/>
            <person name="Worley K.C."/>
            <person name="Kovar C.L."/>
            <person name="Muzny D.M."/>
            <person name="Gibbs R.A."/>
            <person name="Cree A."/>
            <person name="Dihn H.H."/>
            <person name="Fowler G."/>
            <person name="Jhangiani S."/>
            <person name="Joshi V."/>
            <person name="Lee S."/>
            <person name="Lewis L.R."/>
            <person name="Nazareth L.V."/>
            <person name="Okwuonu G."/>
            <person name="Santibanez J."/>
            <person name="Warren W.C."/>
            <person name="Mardis E.R."/>
            <person name="Weinstock G.M."/>
            <person name="Wilson R.K."/>
            <person name="Delehaunty K."/>
            <person name="Dooling D."/>
            <person name="Fronik C."/>
            <person name="Fulton L."/>
            <person name="Fulton B."/>
            <person name="Graves T."/>
            <person name="Minx P."/>
            <person name="Sodergren E."/>
            <person name="Birney E."/>
            <person name="Margulies E.H."/>
            <person name="Herrero J."/>
            <person name="Green E.D."/>
            <person name="Haussler D."/>
            <person name="Siepel A."/>
            <person name="Goldman N."/>
            <person name="Pollard K.S."/>
            <person name="Pedersen J.S."/>
            <person name="Lander E.S."/>
            <person name="Kellis M."/>
        </authorList>
    </citation>
    <scope>NUCLEOTIDE SEQUENCE [LARGE SCALE GENOMIC DNA]</scope>
    <source>
        <strain evidence="4">Thorbecke</strain>
    </source>
</reference>
<reference evidence="3" key="3">
    <citation type="submission" date="2025-09" db="UniProtKB">
        <authorList>
            <consortium name="Ensembl"/>
        </authorList>
    </citation>
    <scope>IDENTIFICATION</scope>
    <source>
        <strain evidence="3">Thorbecke</strain>
    </source>
</reference>
<feature type="region of interest" description="Disordered" evidence="1">
    <location>
        <begin position="1"/>
        <end position="32"/>
    </location>
</feature>
<dbReference type="Pfam" id="PF15695">
    <property type="entry name" value="HERV-K_REC"/>
    <property type="match status" value="1"/>
</dbReference>
<evidence type="ECO:0000259" key="2">
    <source>
        <dbReference type="Pfam" id="PF15695"/>
    </source>
</evidence>
<dbReference type="AlphaFoldDB" id="A0A5F9CUV8"/>
<sequence>MWVQGPKHLGHLPLLSQATQSPAANTKKTTPPTWGQIKKLILEVEKLVEQQQQPGTATTLFLAMLAIVNSASACT</sequence>
<dbReference type="Proteomes" id="UP000001811">
    <property type="component" value="Unplaced"/>
</dbReference>
<keyword evidence="4" id="KW-1185">Reference proteome</keyword>
<feature type="domain" description="Rec21/ENK19" evidence="2">
    <location>
        <begin position="23"/>
        <end position="73"/>
    </location>
</feature>
<proteinExistence type="predicted"/>
<evidence type="ECO:0000313" key="3">
    <source>
        <dbReference type="Ensembl" id="ENSOCUP00000037419.1"/>
    </source>
</evidence>
<dbReference type="InParanoid" id="A0A5F9CUV8"/>
<dbReference type="Ensembl" id="ENSOCUT00000054053.1">
    <property type="protein sequence ID" value="ENSOCUP00000037419.1"/>
    <property type="gene ID" value="ENSOCUG00000029870.1"/>
</dbReference>
<reference evidence="3" key="2">
    <citation type="submission" date="2025-08" db="UniProtKB">
        <authorList>
            <consortium name="Ensembl"/>
        </authorList>
    </citation>
    <scope>IDENTIFICATION</scope>
    <source>
        <strain evidence="3">Thorbecke</strain>
    </source>
</reference>
<accession>A0A5F9CUV8</accession>
<dbReference type="Bgee" id="ENSOCUG00000029870">
    <property type="expression patterns" value="Expressed in upper lobe of left lung and 9 other cell types or tissues"/>
</dbReference>
<dbReference type="InterPro" id="IPR059105">
    <property type="entry name" value="Rec21/ENK19"/>
</dbReference>
<name>A0A5F9CUV8_RABIT</name>